<gene>
    <name evidence="2" type="ordered locus">PCC8801_1923</name>
</gene>
<sequence length="225" mass="25088">MSLIFQNRTEAGLRLAEKLAIYRHRPDTLILALPRGGVPVAFEIAQKLNLPLDICLVRKLGVPGRKELAMGAIASGGVRVINQEVVDWLKISPDIIENVAREEQRELERRDRAYRGNQPVPLIKNQTIILVDDGIATGSTIKAAISTLKQQQPQAIIVAVPVAPEIVCQELATEVEQVICLSIPEPLHSISLWYEDFSQTTDDEVRYLLAKANQLYEVKSHQVRS</sequence>
<protein>
    <submittedName>
        <fullName evidence="2">Phosphoribosyltransferase</fullName>
    </submittedName>
</protein>
<organism evidence="2 3">
    <name type="scientific">Rippkaea orientalis (strain PCC 8801 / RF-1)</name>
    <name type="common">Cyanothece sp. (strain PCC 8801)</name>
    <dbReference type="NCBI Taxonomy" id="41431"/>
    <lineage>
        <taxon>Bacteria</taxon>
        <taxon>Bacillati</taxon>
        <taxon>Cyanobacteriota</taxon>
        <taxon>Cyanophyceae</taxon>
        <taxon>Oscillatoriophycideae</taxon>
        <taxon>Chroococcales</taxon>
        <taxon>Aphanothecaceae</taxon>
        <taxon>Rippkaea</taxon>
        <taxon>Rippkaea orientalis</taxon>
    </lineage>
</organism>
<dbReference type="CDD" id="cd06223">
    <property type="entry name" value="PRTases_typeI"/>
    <property type="match status" value="1"/>
</dbReference>
<dbReference type="eggNOG" id="COG1926">
    <property type="taxonomic scope" value="Bacteria"/>
</dbReference>
<dbReference type="STRING" id="41431.PCC8801_1923"/>
<dbReference type="InterPro" id="IPR029057">
    <property type="entry name" value="PRTase-like"/>
</dbReference>
<feature type="domain" description="Phosphoribosyltransferase" evidence="1">
    <location>
        <begin position="16"/>
        <end position="163"/>
    </location>
</feature>
<dbReference type="Gene3D" id="3.40.50.2020">
    <property type="match status" value="1"/>
</dbReference>
<name>B7JXZ7_RIPO1</name>
<evidence type="ECO:0000259" key="1">
    <source>
        <dbReference type="Pfam" id="PF00156"/>
    </source>
</evidence>
<keyword evidence="2" id="KW-0808">Transferase</keyword>
<dbReference type="AlphaFoldDB" id="B7JXZ7"/>
<proteinExistence type="predicted"/>
<reference evidence="3" key="1">
    <citation type="journal article" date="2011" name="MBio">
        <title>Novel metabolic attributes of the genus Cyanothece, comprising a group of unicellular nitrogen-fixing Cyanobacteria.</title>
        <authorList>
            <person name="Bandyopadhyay A."/>
            <person name="Elvitigala T."/>
            <person name="Welsh E."/>
            <person name="Stockel J."/>
            <person name="Liberton M."/>
            <person name="Min H."/>
            <person name="Sherman L.A."/>
            <person name="Pakrasi H.B."/>
        </authorList>
    </citation>
    <scope>NUCLEOTIDE SEQUENCE [LARGE SCALE GENOMIC DNA]</scope>
    <source>
        <strain evidence="3">PCC 8801</strain>
    </source>
</reference>
<dbReference type="Pfam" id="PF00156">
    <property type="entry name" value="Pribosyltran"/>
    <property type="match status" value="1"/>
</dbReference>
<evidence type="ECO:0000313" key="3">
    <source>
        <dbReference type="Proteomes" id="UP000008204"/>
    </source>
</evidence>
<dbReference type="SUPFAM" id="SSF53271">
    <property type="entry name" value="PRTase-like"/>
    <property type="match status" value="1"/>
</dbReference>
<dbReference type="OrthoDB" id="9810066at2"/>
<dbReference type="InterPro" id="IPR000836">
    <property type="entry name" value="PRTase_dom"/>
</dbReference>
<dbReference type="RefSeq" id="WP_012595233.1">
    <property type="nucleotide sequence ID" value="NC_011726.1"/>
</dbReference>
<dbReference type="HOGENOM" id="CLU_083583_0_0_3"/>
<dbReference type="Gene3D" id="3.30.1310.20">
    <property type="entry name" value="PRTase-like"/>
    <property type="match status" value="1"/>
</dbReference>
<dbReference type="KEGG" id="cyp:PCC8801_1923"/>
<keyword evidence="3" id="KW-1185">Reference proteome</keyword>
<evidence type="ECO:0000313" key="2">
    <source>
        <dbReference type="EMBL" id="ACK65961.1"/>
    </source>
</evidence>
<dbReference type="Proteomes" id="UP000008204">
    <property type="component" value="Chromosome"/>
</dbReference>
<accession>B7JXZ7</accession>
<keyword evidence="2" id="KW-0328">Glycosyltransferase</keyword>
<dbReference type="EMBL" id="CP001287">
    <property type="protein sequence ID" value="ACK65961.1"/>
    <property type="molecule type" value="Genomic_DNA"/>
</dbReference>
<dbReference type="GO" id="GO:0016757">
    <property type="term" value="F:glycosyltransferase activity"/>
    <property type="evidence" value="ECO:0007669"/>
    <property type="project" value="UniProtKB-KW"/>
</dbReference>